<keyword evidence="2" id="KW-1185">Reference proteome</keyword>
<gene>
    <name evidence="1" type="ORF">BBI15_09220</name>
</gene>
<dbReference type="AlphaFoldDB" id="A0A1C7EAE3"/>
<evidence type="ECO:0000313" key="2">
    <source>
        <dbReference type="Proteomes" id="UP000092650"/>
    </source>
</evidence>
<dbReference type="InterPro" id="IPR018644">
    <property type="entry name" value="DUF2071"/>
</dbReference>
<accession>A0A1C7EAE3</accession>
<dbReference type="SUPFAM" id="SSF160104">
    <property type="entry name" value="Acetoacetate decarboxylase-like"/>
    <property type="match status" value="1"/>
</dbReference>
<dbReference type="PANTHER" id="PTHR39186">
    <property type="entry name" value="DUF2071 FAMILY PROTEIN"/>
    <property type="match status" value="1"/>
</dbReference>
<sequence length="239" mass="27148">MNFQKGGRTMEKPWVMAQTWRNLVFLHWPISADALRPFIPSELAIDLYDGQAWIGVVPFIADHTRLRFFFPFPIAGNYRELNVRTYVRCNGRAGVYFFSLDADSLLAVKAASAGGFLPYRYARINSGSKGSRHLFTSRPAASIHGENFRMGFTPAAGILEASKLERWLTERYCLWTKPKAILYRVDIAHAPWRLQNVHIEIAENSLAPFLPAGWNAGQPLAHFSGVQKTRFYPPVKETM</sequence>
<dbReference type="Proteomes" id="UP000092650">
    <property type="component" value="Chromosome"/>
</dbReference>
<protein>
    <recommendedName>
        <fullName evidence="3">DUF2071 domain-containing protein</fullName>
    </recommendedName>
</protein>
<name>A0A1C7EAE3_9BACL</name>
<dbReference type="KEGG" id="ppla:BBI15_09220"/>
<dbReference type="PANTHER" id="PTHR39186:SF1">
    <property type="entry name" value="DUF2071 DOMAIN-CONTAINING PROTEIN"/>
    <property type="match status" value="1"/>
</dbReference>
<evidence type="ECO:0000313" key="1">
    <source>
        <dbReference type="EMBL" id="ANU20382.1"/>
    </source>
</evidence>
<evidence type="ECO:0008006" key="3">
    <source>
        <dbReference type="Google" id="ProtNLM"/>
    </source>
</evidence>
<dbReference type="STRING" id="1038856.BBI15_09220"/>
<proteinExistence type="predicted"/>
<dbReference type="Pfam" id="PF09844">
    <property type="entry name" value="DUF2071"/>
    <property type="match status" value="1"/>
</dbReference>
<dbReference type="Gene3D" id="2.40.400.10">
    <property type="entry name" value="Acetoacetate decarboxylase-like"/>
    <property type="match status" value="1"/>
</dbReference>
<dbReference type="InterPro" id="IPR023375">
    <property type="entry name" value="ADC_dom_sf"/>
</dbReference>
<dbReference type="OrthoDB" id="150993at2"/>
<dbReference type="EMBL" id="CP016539">
    <property type="protein sequence ID" value="ANU20382.1"/>
    <property type="molecule type" value="Genomic_DNA"/>
</dbReference>
<reference evidence="1" key="1">
    <citation type="submission" date="2016-10" db="EMBL/GenBank/DDBJ databases">
        <authorList>
            <person name="See-Too W.S."/>
        </authorList>
    </citation>
    <scope>NUCLEOTIDE SEQUENCE [LARGE SCALE GENOMIC DNA]</scope>
    <source>
        <strain evidence="1">DSM 23997</strain>
    </source>
</reference>
<organism evidence="1 2">
    <name type="scientific">Planococcus plakortidis</name>
    <dbReference type="NCBI Taxonomy" id="1038856"/>
    <lineage>
        <taxon>Bacteria</taxon>
        <taxon>Bacillati</taxon>
        <taxon>Bacillota</taxon>
        <taxon>Bacilli</taxon>
        <taxon>Bacillales</taxon>
        <taxon>Caryophanaceae</taxon>
        <taxon>Planococcus</taxon>
    </lineage>
</organism>